<gene>
    <name evidence="1" type="ORF">RNJ44_04084</name>
</gene>
<reference evidence="1 2" key="1">
    <citation type="submission" date="2024-05" db="EMBL/GenBank/DDBJ databases">
        <title>Long read based assembly of the Candida bracarensis genome reveals expanded adhesin content.</title>
        <authorList>
            <person name="Marcet-Houben M."/>
            <person name="Ksiezopolska E."/>
            <person name="Gabaldon T."/>
        </authorList>
    </citation>
    <scope>NUCLEOTIDE SEQUENCE [LARGE SCALE GENOMIC DNA]</scope>
    <source>
        <strain evidence="1 2">CBM6</strain>
    </source>
</reference>
<dbReference type="InterPro" id="IPR052564">
    <property type="entry name" value="N-acetyltrans/Recomb-assoc"/>
</dbReference>
<accession>A0ABR4NTW8</accession>
<dbReference type="EMBL" id="JBEVYD010000005">
    <property type="protein sequence ID" value="KAL3232168.1"/>
    <property type="molecule type" value="Genomic_DNA"/>
</dbReference>
<name>A0ABR4NTW8_9SACH</name>
<evidence type="ECO:0008006" key="3">
    <source>
        <dbReference type="Google" id="ProtNLM"/>
    </source>
</evidence>
<evidence type="ECO:0000313" key="2">
    <source>
        <dbReference type="Proteomes" id="UP001623330"/>
    </source>
</evidence>
<dbReference type="Proteomes" id="UP001623330">
    <property type="component" value="Unassembled WGS sequence"/>
</dbReference>
<sequence>MSKPQLNYTKDVVRASETLWKAFDDSAAFDYLTKKFFDLPTDKFVSKDRINAITHYYVACYRDEGEIAEVNDFDAVALFSLPDKHLPKALTNDPHFNLIFFHELQDRMKEVIPEDIGYYYLFMIGKDLTRKDTKGSVRAIFDEYKRRADEENCAIVLEAIAEHARSVYEYFGFKNYKTFHYGVGEVNEKGEPDKNGKGFTGYLMVYHKDGDKVLRG</sequence>
<proteinExistence type="predicted"/>
<evidence type="ECO:0000313" key="1">
    <source>
        <dbReference type="EMBL" id="KAL3232168.1"/>
    </source>
</evidence>
<organism evidence="1 2">
    <name type="scientific">Nakaseomyces bracarensis</name>
    <dbReference type="NCBI Taxonomy" id="273131"/>
    <lineage>
        <taxon>Eukaryota</taxon>
        <taxon>Fungi</taxon>
        <taxon>Dikarya</taxon>
        <taxon>Ascomycota</taxon>
        <taxon>Saccharomycotina</taxon>
        <taxon>Saccharomycetes</taxon>
        <taxon>Saccharomycetales</taxon>
        <taxon>Saccharomycetaceae</taxon>
        <taxon>Nakaseomyces</taxon>
    </lineage>
</organism>
<protein>
    <recommendedName>
        <fullName evidence="3">N-acetyltransferase domain-containing protein</fullName>
    </recommendedName>
</protein>
<dbReference type="Gene3D" id="3.40.630.30">
    <property type="match status" value="1"/>
</dbReference>
<dbReference type="PANTHER" id="PTHR43451:SF1">
    <property type="entry name" value="ACETYLTRANSFERASE"/>
    <property type="match status" value="1"/>
</dbReference>
<keyword evidence="2" id="KW-1185">Reference proteome</keyword>
<comment type="caution">
    <text evidence="1">The sequence shown here is derived from an EMBL/GenBank/DDBJ whole genome shotgun (WGS) entry which is preliminary data.</text>
</comment>
<dbReference type="PANTHER" id="PTHR43451">
    <property type="entry name" value="ACETYLTRANSFERASE (GNAT) FAMILY PROTEIN"/>
    <property type="match status" value="1"/>
</dbReference>